<organism evidence="2 3">
    <name type="scientific">Brachionus plicatilis</name>
    <name type="common">Marine rotifer</name>
    <name type="synonym">Brachionus muelleri</name>
    <dbReference type="NCBI Taxonomy" id="10195"/>
    <lineage>
        <taxon>Eukaryota</taxon>
        <taxon>Metazoa</taxon>
        <taxon>Spiralia</taxon>
        <taxon>Gnathifera</taxon>
        <taxon>Rotifera</taxon>
        <taxon>Eurotatoria</taxon>
        <taxon>Monogononta</taxon>
        <taxon>Pseudotrocha</taxon>
        <taxon>Ploima</taxon>
        <taxon>Brachionidae</taxon>
        <taxon>Brachionus</taxon>
    </lineage>
</organism>
<name>A0A3M7QLZ7_BRAPC</name>
<reference evidence="2 3" key="1">
    <citation type="journal article" date="2018" name="Sci. Rep.">
        <title>Genomic signatures of local adaptation to the degree of environmental predictability in rotifers.</title>
        <authorList>
            <person name="Franch-Gras L."/>
            <person name="Hahn C."/>
            <person name="Garcia-Roger E.M."/>
            <person name="Carmona M.J."/>
            <person name="Serra M."/>
            <person name="Gomez A."/>
        </authorList>
    </citation>
    <scope>NUCLEOTIDE SEQUENCE [LARGE SCALE GENOMIC DNA]</scope>
    <source>
        <strain evidence="2">HYR1</strain>
    </source>
</reference>
<gene>
    <name evidence="2" type="ORF">BpHYR1_043011</name>
</gene>
<dbReference type="Proteomes" id="UP000276133">
    <property type="component" value="Unassembled WGS sequence"/>
</dbReference>
<keyword evidence="3" id="KW-1185">Reference proteome</keyword>
<keyword evidence="1" id="KW-0472">Membrane</keyword>
<comment type="caution">
    <text evidence="2">The sequence shown here is derived from an EMBL/GenBank/DDBJ whole genome shotgun (WGS) entry which is preliminary data.</text>
</comment>
<dbReference type="EMBL" id="REGN01005787">
    <property type="protein sequence ID" value="RNA12015.1"/>
    <property type="molecule type" value="Genomic_DNA"/>
</dbReference>
<keyword evidence="1" id="KW-0812">Transmembrane</keyword>
<keyword evidence="1" id="KW-1133">Transmembrane helix</keyword>
<evidence type="ECO:0000313" key="2">
    <source>
        <dbReference type="EMBL" id="RNA12015.1"/>
    </source>
</evidence>
<protein>
    <submittedName>
        <fullName evidence="2">Uncharacterized protein</fullName>
    </submittedName>
</protein>
<sequence>MKSGASNRNGNLSCQNRSKINKCAASPFLISFFPLLLMINNFFSKYIKHYSKNWKKLIFHHLSLFFVEKIGE</sequence>
<evidence type="ECO:0000256" key="1">
    <source>
        <dbReference type="SAM" id="Phobius"/>
    </source>
</evidence>
<feature type="transmembrane region" description="Helical" evidence="1">
    <location>
        <begin position="25"/>
        <end position="43"/>
    </location>
</feature>
<dbReference type="AlphaFoldDB" id="A0A3M7QLZ7"/>
<proteinExistence type="predicted"/>
<accession>A0A3M7QLZ7</accession>
<evidence type="ECO:0000313" key="3">
    <source>
        <dbReference type="Proteomes" id="UP000276133"/>
    </source>
</evidence>